<feature type="region of interest" description="Disordered" evidence="1">
    <location>
        <begin position="20"/>
        <end position="46"/>
    </location>
</feature>
<gene>
    <name evidence="2" type="ORF">GT019_20990</name>
</gene>
<evidence type="ECO:0000313" key="2">
    <source>
        <dbReference type="EMBL" id="NBD26354.1"/>
    </source>
</evidence>
<sequence length="46" mass="5050">MEKQTSKEWQQPTLEVLDVSMTMGGPNGVFPDKNGKGHNNGHAHES</sequence>
<evidence type="ECO:0000256" key="1">
    <source>
        <dbReference type="SAM" id="MobiDB-lite"/>
    </source>
</evidence>
<dbReference type="RefSeq" id="WP_161745156.1">
    <property type="nucleotide sequence ID" value="NZ_JAAAMV010000020.1"/>
</dbReference>
<comment type="caution">
    <text evidence="2">The sequence shown here is derived from an EMBL/GenBank/DDBJ whole genome shotgun (WGS) entry which is preliminary data.</text>
</comment>
<dbReference type="InterPro" id="IPR049825">
    <property type="entry name" value="Lasso_PadeA-like"/>
</dbReference>
<name>A0ABW9XVL0_9BACL</name>
<accession>A0ABW9XVL0</accession>
<protein>
    <submittedName>
        <fullName evidence="2">Paeninodin family lasso peptide</fullName>
    </submittedName>
</protein>
<dbReference type="Proteomes" id="UP000665561">
    <property type="component" value="Unassembled WGS sequence"/>
</dbReference>
<organism evidence="2 3">
    <name type="scientific">Paenibacillus glycinis</name>
    <dbReference type="NCBI Taxonomy" id="2697035"/>
    <lineage>
        <taxon>Bacteria</taxon>
        <taxon>Bacillati</taxon>
        <taxon>Bacillota</taxon>
        <taxon>Bacilli</taxon>
        <taxon>Bacillales</taxon>
        <taxon>Paenibacillaceae</taxon>
        <taxon>Paenibacillus</taxon>
    </lineage>
</organism>
<proteinExistence type="predicted"/>
<reference evidence="2 3" key="1">
    <citation type="submission" date="2020-01" db="EMBL/GenBank/DDBJ databases">
        <title>Paenibacillus soybeanensis sp. nov. isolated from the nodules of soybean (Glycine max(L.) Merr).</title>
        <authorList>
            <person name="Wang H."/>
        </authorList>
    </citation>
    <scope>NUCLEOTIDE SEQUENCE [LARGE SCALE GENOMIC DNA]</scope>
    <source>
        <strain evidence="2 3">T1</strain>
    </source>
</reference>
<evidence type="ECO:0000313" key="3">
    <source>
        <dbReference type="Proteomes" id="UP000665561"/>
    </source>
</evidence>
<dbReference type="EMBL" id="JAAAMV010000020">
    <property type="protein sequence ID" value="NBD26354.1"/>
    <property type="molecule type" value="Genomic_DNA"/>
</dbReference>
<dbReference type="NCBIfam" id="NF033524">
    <property type="entry name" value="lasso_PadeA_fam"/>
    <property type="match status" value="1"/>
</dbReference>
<keyword evidence="3" id="KW-1185">Reference proteome</keyword>